<feature type="transmembrane region" description="Helical" evidence="1">
    <location>
        <begin position="12"/>
        <end position="30"/>
    </location>
</feature>
<accession>A0A1G8BXW3</accession>
<dbReference type="Pfam" id="PF07963">
    <property type="entry name" value="N_methyl"/>
    <property type="match status" value="1"/>
</dbReference>
<evidence type="ECO:0000256" key="1">
    <source>
        <dbReference type="SAM" id="Phobius"/>
    </source>
</evidence>
<dbReference type="AlphaFoldDB" id="A0A1G8BXW3"/>
<proteinExistence type="predicted"/>
<reference evidence="3" key="1">
    <citation type="submission" date="2016-10" db="EMBL/GenBank/DDBJ databases">
        <authorList>
            <person name="Varghese N."/>
            <person name="Submissions S."/>
        </authorList>
    </citation>
    <scope>NUCLEOTIDE SEQUENCE [LARGE SCALE GENOMIC DNA]</scope>
    <source>
        <strain evidence="3">CCM 7469</strain>
    </source>
</reference>
<organism evidence="2 3">
    <name type="scientific">Pseudomonas panipatensis</name>
    <dbReference type="NCBI Taxonomy" id="428992"/>
    <lineage>
        <taxon>Bacteria</taxon>
        <taxon>Pseudomonadati</taxon>
        <taxon>Pseudomonadota</taxon>
        <taxon>Gammaproteobacteria</taxon>
        <taxon>Pseudomonadales</taxon>
        <taxon>Pseudomonadaceae</taxon>
        <taxon>Pseudomonas</taxon>
    </lineage>
</organism>
<name>A0A1G8BXW3_9PSED</name>
<dbReference type="RefSeq" id="WP_244507127.1">
    <property type="nucleotide sequence ID" value="NZ_FNDS01000001.1"/>
</dbReference>
<keyword evidence="1" id="KW-0812">Transmembrane</keyword>
<dbReference type="STRING" id="428992.SAMN05216272_101284"/>
<evidence type="ECO:0000313" key="3">
    <source>
        <dbReference type="Proteomes" id="UP000199636"/>
    </source>
</evidence>
<keyword evidence="1" id="KW-1133">Transmembrane helix</keyword>
<protein>
    <submittedName>
        <fullName evidence="2">Type IV pilus assembly protein PilV</fullName>
    </submittedName>
</protein>
<sequence length="184" mass="19136">MSPFRRQRGLTLIELLVSILILSLGLLGLAKLQARMQLSDMESYQRAQALILLADMSNRLTANASNAASYVTGTSSPLGTGMTCPTSTATRQQADAADWCNSLQGAAETDATNGKTGAMLGGRGCIESLGSSQYLITVAWQGLSPISAPPSSVACGAGAYNDGKTCTSDLCRRVVTTVVRVATL</sequence>
<dbReference type="InterPro" id="IPR012902">
    <property type="entry name" value="N_methyl_site"/>
</dbReference>
<dbReference type="NCBIfam" id="TIGR02523">
    <property type="entry name" value="type_IV_pilV"/>
    <property type="match status" value="1"/>
</dbReference>
<dbReference type="InterPro" id="IPR013362">
    <property type="entry name" value="Pilus_4_PilV"/>
</dbReference>
<dbReference type="Proteomes" id="UP000199636">
    <property type="component" value="Unassembled WGS sequence"/>
</dbReference>
<dbReference type="EMBL" id="FNDS01000001">
    <property type="protein sequence ID" value="SDH37968.1"/>
    <property type="molecule type" value="Genomic_DNA"/>
</dbReference>
<dbReference type="NCBIfam" id="TIGR02532">
    <property type="entry name" value="IV_pilin_GFxxxE"/>
    <property type="match status" value="1"/>
</dbReference>
<keyword evidence="1" id="KW-0472">Membrane</keyword>
<keyword evidence="3" id="KW-1185">Reference proteome</keyword>
<evidence type="ECO:0000313" key="2">
    <source>
        <dbReference type="EMBL" id="SDH37968.1"/>
    </source>
</evidence>
<gene>
    <name evidence="2" type="ORF">SAMN05216272_101284</name>
</gene>